<dbReference type="Gene3D" id="3.30.160.70">
    <property type="entry name" value="Methylated DNA-protein cysteine methyltransferase domain"/>
    <property type="match status" value="1"/>
</dbReference>
<dbReference type="Proteomes" id="UP000217696">
    <property type="component" value="Chromosome"/>
</dbReference>
<keyword evidence="4 9" id="KW-0489">Methyltransferase</keyword>
<feature type="domain" description="Methylated-DNA-[protein]-cysteine S-methyltransferase DNA binding" evidence="10">
    <location>
        <begin position="89"/>
        <end position="169"/>
    </location>
</feature>
<evidence type="ECO:0000256" key="4">
    <source>
        <dbReference type="ARBA" id="ARBA00022603"/>
    </source>
</evidence>
<keyword evidence="13" id="KW-1185">Reference proteome</keyword>
<protein>
    <recommendedName>
        <fullName evidence="9">Methylated-DNA--protein-cysteine methyltransferase</fullName>
        <ecNumber evidence="9">2.1.1.63</ecNumber>
    </recommendedName>
    <alternativeName>
        <fullName evidence="9">6-O-methylguanine-DNA methyltransferase</fullName>
        <shortName evidence="9">MGMT</shortName>
    </alternativeName>
    <alternativeName>
        <fullName evidence="9">O-6-methylguanine-DNA-alkyltransferase</fullName>
    </alternativeName>
</protein>
<dbReference type="EC" id="2.1.1.63" evidence="9"/>
<comment type="similarity">
    <text evidence="2 9">Belongs to the MGMT family.</text>
</comment>
<organism evidence="12 13">
    <name type="scientific">Aneurinibacillus soli</name>
    <dbReference type="NCBI Taxonomy" id="1500254"/>
    <lineage>
        <taxon>Bacteria</taxon>
        <taxon>Bacillati</taxon>
        <taxon>Bacillota</taxon>
        <taxon>Bacilli</taxon>
        <taxon>Bacillales</taxon>
        <taxon>Paenibacillaceae</taxon>
        <taxon>Aneurinibacillus group</taxon>
        <taxon>Aneurinibacillus</taxon>
    </lineage>
</organism>
<dbReference type="EMBL" id="AP017312">
    <property type="protein sequence ID" value="BAU29617.1"/>
    <property type="molecule type" value="Genomic_DNA"/>
</dbReference>
<dbReference type="Pfam" id="PF02870">
    <property type="entry name" value="Methyltransf_1N"/>
    <property type="match status" value="1"/>
</dbReference>
<keyword evidence="3 9" id="KW-0963">Cytoplasm</keyword>
<dbReference type="InterPro" id="IPR036217">
    <property type="entry name" value="MethylDNA_cys_MeTrfase_DNAb"/>
</dbReference>
<dbReference type="OrthoDB" id="9802228at2"/>
<reference evidence="12 13" key="1">
    <citation type="submission" date="2015-12" db="EMBL/GenBank/DDBJ databases">
        <title>Genome sequence of Aneurinibacillus soli.</title>
        <authorList>
            <person name="Lee J.S."/>
            <person name="Lee K.C."/>
            <person name="Kim K.K."/>
            <person name="Lee B.W."/>
        </authorList>
    </citation>
    <scope>NUCLEOTIDE SEQUENCE [LARGE SCALE GENOMIC DNA]</scope>
    <source>
        <strain evidence="12 13">CB4</strain>
    </source>
</reference>
<dbReference type="PROSITE" id="PS00374">
    <property type="entry name" value="MGMT"/>
    <property type="match status" value="1"/>
</dbReference>
<dbReference type="SUPFAM" id="SSF53155">
    <property type="entry name" value="Methylated DNA-protein cysteine methyltransferase domain"/>
    <property type="match status" value="1"/>
</dbReference>
<comment type="catalytic activity">
    <reaction evidence="8 9">
        <text>a 6-O-methyl-2'-deoxyguanosine in DNA + L-cysteinyl-[protein] = S-methyl-L-cysteinyl-[protein] + a 2'-deoxyguanosine in DNA</text>
        <dbReference type="Rhea" id="RHEA:24000"/>
        <dbReference type="Rhea" id="RHEA-COMP:10131"/>
        <dbReference type="Rhea" id="RHEA-COMP:10132"/>
        <dbReference type="Rhea" id="RHEA-COMP:11367"/>
        <dbReference type="Rhea" id="RHEA-COMP:11368"/>
        <dbReference type="ChEBI" id="CHEBI:29950"/>
        <dbReference type="ChEBI" id="CHEBI:82612"/>
        <dbReference type="ChEBI" id="CHEBI:85445"/>
        <dbReference type="ChEBI" id="CHEBI:85448"/>
        <dbReference type="EC" id="2.1.1.63"/>
    </reaction>
</comment>
<dbReference type="GO" id="GO:0032259">
    <property type="term" value="P:methylation"/>
    <property type="evidence" value="ECO:0007669"/>
    <property type="project" value="UniProtKB-KW"/>
</dbReference>
<evidence type="ECO:0000313" key="13">
    <source>
        <dbReference type="Proteomes" id="UP000217696"/>
    </source>
</evidence>
<comment type="subcellular location">
    <subcellularLocation>
        <location evidence="9">Cytoplasm</location>
    </subcellularLocation>
</comment>
<gene>
    <name evidence="12" type="primary">ogt</name>
    <name evidence="12" type="ORF">CB4_03828</name>
</gene>
<comment type="catalytic activity">
    <reaction evidence="1 9">
        <text>a 4-O-methyl-thymidine in DNA + L-cysteinyl-[protein] = a thymidine in DNA + S-methyl-L-cysteinyl-[protein]</text>
        <dbReference type="Rhea" id="RHEA:53428"/>
        <dbReference type="Rhea" id="RHEA-COMP:10131"/>
        <dbReference type="Rhea" id="RHEA-COMP:10132"/>
        <dbReference type="Rhea" id="RHEA-COMP:13555"/>
        <dbReference type="Rhea" id="RHEA-COMP:13556"/>
        <dbReference type="ChEBI" id="CHEBI:29950"/>
        <dbReference type="ChEBI" id="CHEBI:82612"/>
        <dbReference type="ChEBI" id="CHEBI:137386"/>
        <dbReference type="ChEBI" id="CHEBI:137387"/>
        <dbReference type="EC" id="2.1.1.63"/>
    </reaction>
</comment>
<evidence type="ECO:0000256" key="2">
    <source>
        <dbReference type="ARBA" id="ARBA00008711"/>
    </source>
</evidence>
<comment type="miscellaneous">
    <text evidence="9">This enzyme catalyzes only one turnover and therefore is not strictly catalytic. According to one definition, an enzyme is a biocatalyst that acts repeatedly and over many reaction cycles.</text>
</comment>
<evidence type="ECO:0000256" key="3">
    <source>
        <dbReference type="ARBA" id="ARBA00022490"/>
    </source>
</evidence>
<name>A0A0U5B0U8_9BACL</name>
<dbReference type="GO" id="GO:0003908">
    <property type="term" value="F:methylated-DNA-[protein]-cysteine S-methyltransferase activity"/>
    <property type="evidence" value="ECO:0007669"/>
    <property type="project" value="UniProtKB-UniRule"/>
</dbReference>
<dbReference type="InterPro" id="IPR036631">
    <property type="entry name" value="MGMT_N_sf"/>
</dbReference>
<keyword evidence="6 9" id="KW-0227">DNA damage</keyword>
<dbReference type="InterPro" id="IPR008332">
    <property type="entry name" value="MethylG_MeTrfase_N"/>
</dbReference>
<dbReference type="Gene3D" id="1.10.10.10">
    <property type="entry name" value="Winged helix-like DNA-binding domain superfamily/Winged helix DNA-binding domain"/>
    <property type="match status" value="1"/>
</dbReference>
<feature type="domain" description="Methylguanine DNA methyltransferase ribonuclease-like" evidence="11">
    <location>
        <begin position="5"/>
        <end position="84"/>
    </location>
</feature>
<dbReference type="RefSeq" id="WP_096467277.1">
    <property type="nucleotide sequence ID" value="NZ_AP017312.1"/>
</dbReference>
<evidence type="ECO:0000256" key="9">
    <source>
        <dbReference type="HAMAP-Rule" id="MF_00772"/>
    </source>
</evidence>
<sequence>MKPEMYYTVYHSPLGPITLAATQKGLCLVEFGEGDSVMLSLKRWAKKWLRTESVLHAPELFVDVTLQLDEYFAGVRREFDIPLDVYGTAFQKIVWEQLRRIPYGETRSYKDIALSINAAKAVRAIGGANNKNPLSIFIPCHRVIGSNGALVGYGGGLDIKESLLRLEGILEKTEVGMA</sequence>
<dbReference type="Pfam" id="PF01035">
    <property type="entry name" value="DNA_binding_1"/>
    <property type="match status" value="1"/>
</dbReference>
<evidence type="ECO:0000259" key="11">
    <source>
        <dbReference type="Pfam" id="PF02870"/>
    </source>
</evidence>
<dbReference type="CDD" id="cd06445">
    <property type="entry name" value="ATase"/>
    <property type="match status" value="1"/>
</dbReference>
<evidence type="ECO:0000259" key="10">
    <source>
        <dbReference type="Pfam" id="PF01035"/>
    </source>
</evidence>
<dbReference type="PANTHER" id="PTHR10815">
    <property type="entry name" value="METHYLATED-DNA--PROTEIN-CYSTEINE METHYLTRANSFERASE"/>
    <property type="match status" value="1"/>
</dbReference>
<evidence type="ECO:0000256" key="6">
    <source>
        <dbReference type="ARBA" id="ARBA00022763"/>
    </source>
</evidence>
<dbReference type="KEGG" id="asoc:CB4_03828"/>
<accession>A0A0U5B0U8</accession>
<dbReference type="FunFam" id="1.10.10.10:FF:000214">
    <property type="entry name" value="Methylated-DNA--protein-cysteine methyltransferase"/>
    <property type="match status" value="1"/>
</dbReference>
<dbReference type="PANTHER" id="PTHR10815:SF5">
    <property type="entry name" value="METHYLATED-DNA--PROTEIN-CYSTEINE METHYLTRANSFERASE"/>
    <property type="match status" value="1"/>
</dbReference>
<evidence type="ECO:0000313" key="12">
    <source>
        <dbReference type="EMBL" id="BAU29617.1"/>
    </source>
</evidence>
<comment type="function">
    <text evidence="9">Involved in the cellular defense against the biological effects of O6-methylguanine (O6-MeG) and O4-methylthymine (O4-MeT) in DNA. Repairs the methylated nucleobase in DNA by stoichiometrically transferring the methyl group to a cysteine residue in the enzyme. This is a suicide reaction: the enzyme is irreversibly inactivated.</text>
</comment>
<dbReference type="InterPro" id="IPR036388">
    <property type="entry name" value="WH-like_DNA-bd_sf"/>
</dbReference>
<feature type="active site" description="Nucleophile; methyl group acceptor" evidence="9">
    <location>
        <position position="140"/>
    </location>
</feature>
<dbReference type="AlphaFoldDB" id="A0A0U5B0U8"/>
<dbReference type="InterPro" id="IPR001497">
    <property type="entry name" value="MethylDNA_cys_MeTrfase_AS"/>
</dbReference>
<evidence type="ECO:0000256" key="1">
    <source>
        <dbReference type="ARBA" id="ARBA00001286"/>
    </source>
</evidence>
<keyword evidence="7 9" id="KW-0234">DNA repair</keyword>
<evidence type="ECO:0000256" key="8">
    <source>
        <dbReference type="ARBA" id="ARBA00049348"/>
    </source>
</evidence>
<evidence type="ECO:0000256" key="5">
    <source>
        <dbReference type="ARBA" id="ARBA00022679"/>
    </source>
</evidence>
<dbReference type="NCBIfam" id="TIGR00589">
    <property type="entry name" value="ogt"/>
    <property type="match status" value="1"/>
</dbReference>
<dbReference type="HAMAP" id="MF_00772">
    <property type="entry name" value="OGT"/>
    <property type="match status" value="1"/>
</dbReference>
<dbReference type="InterPro" id="IPR014048">
    <property type="entry name" value="MethylDNA_cys_MeTrfase_DNA-bd"/>
</dbReference>
<dbReference type="GO" id="GO:0006307">
    <property type="term" value="P:DNA alkylation repair"/>
    <property type="evidence" value="ECO:0007669"/>
    <property type="project" value="UniProtKB-UniRule"/>
</dbReference>
<dbReference type="SUPFAM" id="SSF46767">
    <property type="entry name" value="Methylated DNA-protein cysteine methyltransferase, C-terminal domain"/>
    <property type="match status" value="1"/>
</dbReference>
<dbReference type="InterPro" id="IPR023546">
    <property type="entry name" value="MGMT"/>
</dbReference>
<dbReference type="GO" id="GO:0005737">
    <property type="term" value="C:cytoplasm"/>
    <property type="evidence" value="ECO:0007669"/>
    <property type="project" value="UniProtKB-SubCell"/>
</dbReference>
<evidence type="ECO:0000256" key="7">
    <source>
        <dbReference type="ARBA" id="ARBA00023204"/>
    </source>
</evidence>
<proteinExistence type="inferred from homology"/>
<keyword evidence="5 9" id="KW-0808">Transferase</keyword>